<sequence>MKLWDKMALPMRRVWNGVALRLRIRKSGEFPLHPALNGLLRLRQDVRSCEYEDVRVMWEILKRNEPELARSPSRSKKRFCLNFFGWARSSCTPHLCRSCPCPCP</sequence>
<accession>A0AAP0MNL5</accession>
<evidence type="ECO:0000313" key="2">
    <source>
        <dbReference type="Proteomes" id="UP001428341"/>
    </source>
</evidence>
<organism evidence="1 2">
    <name type="scientific">Citrus x changshan-huyou</name>
    <dbReference type="NCBI Taxonomy" id="2935761"/>
    <lineage>
        <taxon>Eukaryota</taxon>
        <taxon>Viridiplantae</taxon>
        <taxon>Streptophyta</taxon>
        <taxon>Embryophyta</taxon>
        <taxon>Tracheophyta</taxon>
        <taxon>Spermatophyta</taxon>
        <taxon>Magnoliopsida</taxon>
        <taxon>eudicotyledons</taxon>
        <taxon>Gunneridae</taxon>
        <taxon>Pentapetalae</taxon>
        <taxon>rosids</taxon>
        <taxon>malvids</taxon>
        <taxon>Sapindales</taxon>
        <taxon>Rutaceae</taxon>
        <taxon>Aurantioideae</taxon>
        <taxon>Citrus</taxon>
    </lineage>
</organism>
<keyword evidence="2" id="KW-1185">Reference proteome</keyword>
<comment type="caution">
    <text evidence="1">The sequence shown here is derived from an EMBL/GenBank/DDBJ whole genome shotgun (WGS) entry which is preliminary data.</text>
</comment>
<gene>
    <name evidence="1" type="ORF">WN944_007778</name>
</gene>
<protein>
    <submittedName>
        <fullName evidence="1">Uncharacterized protein</fullName>
    </submittedName>
</protein>
<reference evidence="1 2" key="1">
    <citation type="submission" date="2024-05" db="EMBL/GenBank/DDBJ databases">
        <title>Haplotype-resolved chromosome-level genome assembly of Huyou (Citrus changshanensis).</title>
        <authorList>
            <person name="Miao C."/>
            <person name="Chen W."/>
            <person name="Wu Y."/>
            <person name="Wang L."/>
            <person name="Zhao S."/>
            <person name="Grierson D."/>
            <person name="Xu C."/>
            <person name="Chen K."/>
        </authorList>
    </citation>
    <scope>NUCLEOTIDE SEQUENCE [LARGE SCALE GENOMIC DNA]</scope>
    <source>
        <strain evidence="1">01-14</strain>
        <tissue evidence="1">Leaf</tissue>
    </source>
</reference>
<dbReference type="AlphaFoldDB" id="A0AAP0MNL5"/>
<proteinExistence type="predicted"/>
<name>A0AAP0MNL5_9ROSI</name>
<dbReference type="EMBL" id="JBCGBO010000003">
    <property type="protein sequence ID" value="KAK9215772.1"/>
    <property type="molecule type" value="Genomic_DNA"/>
</dbReference>
<evidence type="ECO:0000313" key="1">
    <source>
        <dbReference type="EMBL" id="KAK9215772.1"/>
    </source>
</evidence>
<dbReference type="Proteomes" id="UP001428341">
    <property type="component" value="Unassembled WGS sequence"/>
</dbReference>
<dbReference type="PANTHER" id="PTHR33181:SF4">
    <property type="entry name" value="OVULE PROTEIN"/>
    <property type="match status" value="1"/>
</dbReference>
<dbReference type="PANTHER" id="PTHR33181">
    <property type="entry name" value="OS01G0778500 PROTEIN"/>
    <property type="match status" value="1"/>
</dbReference>